<accession>A0A1M4T5B2</accession>
<reference evidence="3 4" key="1">
    <citation type="submission" date="2016-11" db="EMBL/GenBank/DDBJ databases">
        <authorList>
            <person name="Jaros S."/>
            <person name="Januszkiewicz K."/>
            <person name="Wedrychowicz H."/>
        </authorList>
    </citation>
    <scope>NUCLEOTIDE SEQUENCE [LARGE SCALE GENOMIC DNA]</scope>
    <source>
        <strain evidence="3 4">DSM 17459</strain>
    </source>
</reference>
<dbReference type="PANTHER" id="PTHR35568:SF1">
    <property type="entry name" value="TRANSCRIPTIONAL REGULATOR DAUR"/>
    <property type="match status" value="1"/>
</dbReference>
<dbReference type="Pfam" id="PF13309">
    <property type="entry name" value="HTH_22"/>
    <property type="match status" value="1"/>
</dbReference>
<dbReference type="RefSeq" id="WP_072848606.1">
    <property type="nucleotide sequence ID" value="NZ_FQVI01000001.1"/>
</dbReference>
<dbReference type="Pfam" id="PF08348">
    <property type="entry name" value="PAS_6"/>
    <property type="match status" value="1"/>
</dbReference>
<dbReference type="STRING" id="1122155.SAMN02745158_00437"/>
<dbReference type="PANTHER" id="PTHR35568">
    <property type="entry name" value="TRANSCRIPTIONAL REGULATOR DAUR"/>
    <property type="match status" value="1"/>
</dbReference>
<dbReference type="InterPro" id="IPR039445">
    <property type="entry name" value="DauR-like_HTH"/>
</dbReference>
<dbReference type="InterPro" id="IPR013559">
    <property type="entry name" value="YheO"/>
</dbReference>
<gene>
    <name evidence="3" type="ORF">SAMN02745158_00437</name>
</gene>
<dbReference type="EMBL" id="FQVI01000001">
    <property type="protein sequence ID" value="SHE39722.1"/>
    <property type="molecule type" value="Genomic_DNA"/>
</dbReference>
<keyword evidence="4" id="KW-1185">Reference proteome</keyword>
<sequence length="210" mass="23578">MGRLTLLKQIAHGLAQQFGSDCEIVIHDLKTQDLEHSIVYLENGHITNRKLGDGPSNVVLKALKQDPDSLEDRAGYLTKTSDGRILKSSTFYIRDEHEVIHYIFSINYDITKLMMVETAIHSFTDTQGKDTEAKTTEITRNVNDLLDQLIEESVALVGKPVALMTKEDKVKAIQFLNDSGAFLITKSGDKVANYFGISKYTLYSYTDVNK</sequence>
<evidence type="ECO:0000313" key="3">
    <source>
        <dbReference type="EMBL" id="SHE39722.1"/>
    </source>
</evidence>
<dbReference type="InterPro" id="IPR039446">
    <property type="entry name" value="DauR-like"/>
</dbReference>
<protein>
    <submittedName>
        <fullName evidence="3">Predicted transcriptional regulator YheO, contains PAS and DNA-binding HTH domains</fullName>
    </submittedName>
</protein>
<evidence type="ECO:0000259" key="1">
    <source>
        <dbReference type="Pfam" id="PF08348"/>
    </source>
</evidence>
<dbReference type="Proteomes" id="UP000184245">
    <property type="component" value="Unassembled WGS sequence"/>
</dbReference>
<dbReference type="OrthoDB" id="9796595at2"/>
<proteinExistence type="predicted"/>
<dbReference type="GO" id="GO:0003677">
    <property type="term" value="F:DNA binding"/>
    <property type="evidence" value="ECO:0007669"/>
    <property type="project" value="UniProtKB-KW"/>
</dbReference>
<keyword evidence="3" id="KW-0238">DNA-binding</keyword>
<evidence type="ECO:0000313" key="4">
    <source>
        <dbReference type="Proteomes" id="UP000184245"/>
    </source>
</evidence>
<name>A0A1M4T5B2_9CLOT</name>
<feature type="domain" description="Transcriptional regulator DauR-like HTH" evidence="2">
    <location>
        <begin position="145"/>
        <end position="205"/>
    </location>
</feature>
<feature type="domain" description="YheO-like" evidence="1">
    <location>
        <begin position="4"/>
        <end position="117"/>
    </location>
</feature>
<organism evidence="3 4">
    <name type="scientific">Lactonifactor longoviformis DSM 17459</name>
    <dbReference type="NCBI Taxonomy" id="1122155"/>
    <lineage>
        <taxon>Bacteria</taxon>
        <taxon>Bacillati</taxon>
        <taxon>Bacillota</taxon>
        <taxon>Clostridia</taxon>
        <taxon>Eubacteriales</taxon>
        <taxon>Clostridiaceae</taxon>
        <taxon>Lactonifactor</taxon>
    </lineage>
</organism>
<dbReference type="AlphaFoldDB" id="A0A1M4T5B2"/>
<evidence type="ECO:0000259" key="2">
    <source>
        <dbReference type="Pfam" id="PF13309"/>
    </source>
</evidence>